<dbReference type="PROSITE" id="PS00534">
    <property type="entry name" value="FERROCHELATASE"/>
    <property type="match status" value="1"/>
</dbReference>
<sequence>MSTPGLLLVNLGSPDSPTAKDTRRYLAEFLHDYRVIDTSRWIWCPILHGIILRTRPRKSAALYESIWHEPVAFPGDEAPLIRITRAQAAGVQARLGNGVHVEIAMRYGNPSIGAGLDALKAKGCTNIAVLPLYPQFAGATTASVYDGVAMALEKRMDVPELRFLRHYYDDPRYIAALAGSVDQHLSTLDWTPDVIMTSYHGLPQSYVDKGDPYQGECLETTELLRQHMGKTESELYATFQSRFGPKAWLQPYTDKTLEALPQNGVKKVAVMMPGFSADCLETLEEIAEEAKESFMEHGGTHFTAIPCLNADPAHLDLLADLAKERLLNGWL</sequence>
<keyword evidence="12" id="KW-1185">Reference proteome</keyword>
<proteinExistence type="inferred from homology"/>
<comment type="caution">
    <text evidence="11">The sequence shown here is derived from an EMBL/GenBank/DDBJ whole genome shotgun (WGS) entry which is preliminary data.</text>
</comment>
<dbReference type="InterPro" id="IPR019772">
    <property type="entry name" value="Ferrochelatase_AS"/>
</dbReference>
<dbReference type="RefSeq" id="WP_189580975.1">
    <property type="nucleotide sequence ID" value="NZ_BMYV01000001.1"/>
</dbReference>
<keyword evidence="6 9" id="KW-0456">Lyase</keyword>
<reference evidence="11 12" key="1">
    <citation type="journal article" date="2014" name="Int. J. Syst. Evol. Microbiol.">
        <title>Complete genome sequence of Corynebacterium casei LMG S-19264T (=DSM 44701T), isolated from a smear-ripened cheese.</title>
        <authorList>
            <consortium name="US DOE Joint Genome Institute (JGI-PGF)"/>
            <person name="Walter F."/>
            <person name="Albersmeier A."/>
            <person name="Kalinowski J."/>
            <person name="Ruckert C."/>
        </authorList>
    </citation>
    <scope>NUCLEOTIDE SEQUENCE [LARGE SCALE GENOMIC DNA]</scope>
    <source>
        <strain evidence="11 12">KCTC 23968</strain>
    </source>
</reference>
<dbReference type="Gene3D" id="3.40.50.1400">
    <property type="match status" value="2"/>
</dbReference>
<dbReference type="GO" id="GO:0004325">
    <property type="term" value="F:ferrochelatase activity"/>
    <property type="evidence" value="ECO:0007669"/>
    <property type="project" value="UniProtKB-UniRule"/>
</dbReference>
<evidence type="ECO:0000256" key="1">
    <source>
        <dbReference type="ARBA" id="ARBA00007718"/>
    </source>
</evidence>
<dbReference type="FunFam" id="3.40.50.1400:FF:000002">
    <property type="entry name" value="Ferrochelatase"/>
    <property type="match status" value="1"/>
</dbReference>
<evidence type="ECO:0000256" key="2">
    <source>
        <dbReference type="ARBA" id="ARBA00022490"/>
    </source>
</evidence>
<evidence type="ECO:0000256" key="9">
    <source>
        <dbReference type="HAMAP-Rule" id="MF_00323"/>
    </source>
</evidence>
<feature type="binding site" evidence="9">
    <location>
        <position position="200"/>
    </location>
    <ligand>
        <name>Fe(2+)</name>
        <dbReference type="ChEBI" id="CHEBI:29033"/>
    </ligand>
</feature>
<comment type="pathway">
    <text evidence="9 10">Porphyrin-containing compound metabolism; protoheme biosynthesis; protoheme from protoporphyrin-IX: step 1/1.</text>
</comment>
<comment type="subcellular location">
    <subcellularLocation>
        <location evidence="9 10">Cytoplasm</location>
    </subcellularLocation>
</comment>
<dbReference type="InterPro" id="IPR033659">
    <property type="entry name" value="Ferrochelatase_N"/>
</dbReference>
<keyword evidence="2 9" id="KW-0963">Cytoplasm</keyword>
<feature type="binding site" evidence="9">
    <location>
        <position position="281"/>
    </location>
    <ligand>
        <name>Fe(2+)</name>
        <dbReference type="ChEBI" id="CHEBI:29033"/>
    </ligand>
</feature>
<dbReference type="Pfam" id="PF00762">
    <property type="entry name" value="Ferrochelatase"/>
    <property type="match status" value="1"/>
</dbReference>
<organism evidence="11 12">
    <name type="scientific">Litorimonas cladophorae</name>
    <dbReference type="NCBI Taxonomy" id="1220491"/>
    <lineage>
        <taxon>Bacteria</taxon>
        <taxon>Pseudomonadati</taxon>
        <taxon>Pseudomonadota</taxon>
        <taxon>Alphaproteobacteria</taxon>
        <taxon>Maricaulales</taxon>
        <taxon>Robiginitomaculaceae</taxon>
    </lineage>
</organism>
<keyword evidence="4 9" id="KW-0408">Iron</keyword>
<dbReference type="InterPro" id="IPR001015">
    <property type="entry name" value="Ferrochelatase"/>
</dbReference>
<evidence type="ECO:0000256" key="5">
    <source>
        <dbReference type="ARBA" id="ARBA00023133"/>
    </source>
</evidence>
<evidence type="ECO:0000256" key="10">
    <source>
        <dbReference type="RuleBase" id="RU000607"/>
    </source>
</evidence>
<evidence type="ECO:0000256" key="3">
    <source>
        <dbReference type="ARBA" id="ARBA00022723"/>
    </source>
</evidence>
<keyword evidence="7 9" id="KW-0627">Porphyrin biosynthesis</keyword>
<dbReference type="GO" id="GO:0006783">
    <property type="term" value="P:heme biosynthetic process"/>
    <property type="evidence" value="ECO:0007669"/>
    <property type="project" value="UniProtKB-UniRule"/>
</dbReference>
<dbReference type="GO" id="GO:0046872">
    <property type="term" value="F:metal ion binding"/>
    <property type="evidence" value="ECO:0007669"/>
    <property type="project" value="UniProtKB-KW"/>
</dbReference>
<name>A0A918NCV8_9PROT</name>
<dbReference type="EC" id="4.98.1.1" evidence="9 10"/>
<evidence type="ECO:0000313" key="12">
    <source>
        <dbReference type="Proteomes" id="UP000600865"/>
    </source>
</evidence>
<comment type="similarity">
    <text evidence="1 9 10">Belongs to the ferrochelatase family.</text>
</comment>
<keyword evidence="5 9" id="KW-0350">Heme biosynthesis</keyword>
<dbReference type="NCBIfam" id="TIGR00109">
    <property type="entry name" value="hemH"/>
    <property type="match status" value="1"/>
</dbReference>
<dbReference type="SUPFAM" id="SSF53800">
    <property type="entry name" value="Chelatase"/>
    <property type="match status" value="1"/>
</dbReference>
<gene>
    <name evidence="9 11" type="primary">hemH</name>
    <name evidence="11" type="ORF">GCM10011309_05420</name>
</gene>
<comment type="catalytic activity">
    <reaction evidence="9 10">
        <text>heme b + 2 H(+) = protoporphyrin IX + Fe(2+)</text>
        <dbReference type="Rhea" id="RHEA:22584"/>
        <dbReference type="ChEBI" id="CHEBI:15378"/>
        <dbReference type="ChEBI" id="CHEBI:29033"/>
        <dbReference type="ChEBI" id="CHEBI:57306"/>
        <dbReference type="ChEBI" id="CHEBI:60344"/>
        <dbReference type="EC" id="4.98.1.1"/>
    </reaction>
</comment>
<dbReference type="EMBL" id="BMYV01000001">
    <property type="protein sequence ID" value="GGX58900.1"/>
    <property type="molecule type" value="Genomic_DNA"/>
</dbReference>
<dbReference type="CDD" id="cd03411">
    <property type="entry name" value="Ferrochelatase_N"/>
    <property type="match status" value="1"/>
</dbReference>
<dbReference type="GO" id="GO:0005737">
    <property type="term" value="C:cytoplasm"/>
    <property type="evidence" value="ECO:0007669"/>
    <property type="project" value="UniProtKB-SubCell"/>
</dbReference>
<keyword evidence="3 9" id="KW-0479">Metal-binding</keyword>
<accession>A0A918NCV8</accession>
<comment type="catalytic activity">
    <reaction evidence="8">
        <text>Fe-coproporphyrin III + 2 H(+) = coproporphyrin III + Fe(2+)</text>
        <dbReference type="Rhea" id="RHEA:49572"/>
        <dbReference type="ChEBI" id="CHEBI:15378"/>
        <dbReference type="ChEBI" id="CHEBI:29033"/>
        <dbReference type="ChEBI" id="CHEBI:68438"/>
        <dbReference type="ChEBI" id="CHEBI:131725"/>
        <dbReference type="EC" id="4.99.1.9"/>
    </reaction>
    <physiologicalReaction direction="right-to-left" evidence="8">
        <dbReference type="Rhea" id="RHEA:49574"/>
    </physiologicalReaction>
</comment>
<dbReference type="PANTHER" id="PTHR11108">
    <property type="entry name" value="FERROCHELATASE"/>
    <property type="match status" value="1"/>
</dbReference>
<evidence type="ECO:0000313" key="11">
    <source>
        <dbReference type="EMBL" id="GGX58900.1"/>
    </source>
</evidence>
<dbReference type="Proteomes" id="UP000600865">
    <property type="component" value="Unassembled WGS sequence"/>
</dbReference>
<dbReference type="HAMAP" id="MF_00323">
    <property type="entry name" value="Ferrochelatase"/>
    <property type="match status" value="1"/>
</dbReference>
<comment type="function">
    <text evidence="9 10">Catalyzes the ferrous insertion into protoporphyrin IX.</text>
</comment>
<evidence type="ECO:0000256" key="4">
    <source>
        <dbReference type="ARBA" id="ARBA00023004"/>
    </source>
</evidence>
<evidence type="ECO:0000256" key="8">
    <source>
        <dbReference type="ARBA" id="ARBA00024536"/>
    </source>
</evidence>
<evidence type="ECO:0000256" key="6">
    <source>
        <dbReference type="ARBA" id="ARBA00023239"/>
    </source>
</evidence>
<dbReference type="InterPro" id="IPR033644">
    <property type="entry name" value="Ferrochelatase_C"/>
</dbReference>
<dbReference type="AlphaFoldDB" id="A0A918NCV8"/>
<protein>
    <recommendedName>
        <fullName evidence="9 10">Ferrochelatase</fullName>
        <ecNumber evidence="9 10">4.98.1.1</ecNumber>
    </recommendedName>
    <alternativeName>
        <fullName evidence="9">Heme synthase</fullName>
    </alternativeName>
    <alternativeName>
        <fullName evidence="9">Protoheme ferro-lyase</fullName>
    </alternativeName>
</protein>
<dbReference type="PANTHER" id="PTHR11108:SF1">
    <property type="entry name" value="FERROCHELATASE, MITOCHONDRIAL"/>
    <property type="match status" value="1"/>
</dbReference>
<evidence type="ECO:0000256" key="7">
    <source>
        <dbReference type="ARBA" id="ARBA00023244"/>
    </source>
</evidence>
<dbReference type="CDD" id="cd00419">
    <property type="entry name" value="Ferrochelatase_C"/>
    <property type="match status" value="1"/>
</dbReference>